<feature type="domain" description="CFEM" evidence="10">
    <location>
        <begin position="23"/>
        <end position="84"/>
    </location>
</feature>
<dbReference type="Proteomes" id="UP000308768">
    <property type="component" value="Unassembled WGS sequence"/>
</dbReference>
<dbReference type="OrthoDB" id="5424447at2759"/>
<protein>
    <recommendedName>
        <fullName evidence="10">CFEM domain-containing protein</fullName>
    </recommendedName>
</protein>
<organism evidence="11 12">
    <name type="scientific">Cryomyces minteri</name>
    <dbReference type="NCBI Taxonomy" id="331657"/>
    <lineage>
        <taxon>Eukaryota</taxon>
        <taxon>Fungi</taxon>
        <taxon>Dikarya</taxon>
        <taxon>Ascomycota</taxon>
        <taxon>Pezizomycotina</taxon>
        <taxon>Dothideomycetes</taxon>
        <taxon>Dothideomycetes incertae sedis</taxon>
        <taxon>Cryomyces</taxon>
    </lineage>
</organism>
<keyword evidence="7" id="KW-1015">Disulfide bond</keyword>
<keyword evidence="8" id="KW-0449">Lipoprotein</keyword>
<keyword evidence="12" id="KW-1185">Reference proteome</keyword>
<keyword evidence="5" id="KW-0325">Glycoprotein</keyword>
<evidence type="ECO:0000313" key="11">
    <source>
        <dbReference type="EMBL" id="TKA71121.1"/>
    </source>
</evidence>
<keyword evidence="5" id="KW-0472">Membrane</keyword>
<evidence type="ECO:0000256" key="3">
    <source>
        <dbReference type="ARBA" id="ARBA00010031"/>
    </source>
</evidence>
<evidence type="ECO:0000256" key="5">
    <source>
        <dbReference type="ARBA" id="ARBA00022622"/>
    </source>
</evidence>
<dbReference type="Pfam" id="PF05730">
    <property type="entry name" value="CFEM"/>
    <property type="match status" value="1"/>
</dbReference>
<feature type="chain" id="PRO_5020859777" description="CFEM domain-containing protein" evidence="9">
    <location>
        <begin position="22"/>
        <end position="166"/>
    </location>
</feature>
<reference evidence="11 12" key="1">
    <citation type="submission" date="2017-03" db="EMBL/GenBank/DDBJ databases">
        <title>Genomes of endolithic fungi from Antarctica.</title>
        <authorList>
            <person name="Coleine C."/>
            <person name="Masonjones S."/>
            <person name="Stajich J.E."/>
        </authorList>
    </citation>
    <scope>NUCLEOTIDE SEQUENCE [LARGE SCALE GENOMIC DNA]</scope>
    <source>
        <strain evidence="11 12">CCFEE 5187</strain>
    </source>
</reference>
<comment type="subcellular location">
    <subcellularLocation>
        <location evidence="1">Membrane</location>
        <topology evidence="1">Lipid-anchor</topology>
        <topology evidence="1">GPI-anchor</topology>
    </subcellularLocation>
    <subcellularLocation>
        <location evidence="2">Secreted</location>
    </subcellularLocation>
</comment>
<keyword evidence="5" id="KW-0336">GPI-anchor</keyword>
<evidence type="ECO:0000256" key="7">
    <source>
        <dbReference type="ARBA" id="ARBA00023157"/>
    </source>
</evidence>
<evidence type="ECO:0000256" key="4">
    <source>
        <dbReference type="ARBA" id="ARBA00022525"/>
    </source>
</evidence>
<evidence type="ECO:0000256" key="1">
    <source>
        <dbReference type="ARBA" id="ARBA00004589"/>
    </source>
</evidence>
<keyword evidence="4" id="KW-0964">Secreted</keyword>
<comment type="caution">
    <text evidence="11">The sequence shown here is derived from an EMBL/GenBank/DDBJ whole genome shotgun (WGS) entry which is preliminary data.</text>
</comment>
<dbReference type="InterPro" id="IPR008427">
    <property type="entry name" value="Extracellular_membr_CFEM_dom"/>
</dbReference>
<dbReference type="EMBL" id="NAJN01000592">
    <property type="protein sequence ID" value="TKA71121.1"/>
    <property type="molecule type" value="Genomic_DNA"/>
</dbReference>
<feature type="signal peptide" evidence="9">
    <location>
        <begin position="1"/>
        <end position="21"/>
    </location>
</feature>
<evidence type="ECO:0000313" key="12">
    <source>
        <dbReference type="Proteomes" id="UP000308768"/>
    </source>
</evidence>
<evidence type="ECO:0000256" key="9">
    <source>
        <dbReference type="SAM" id="SignalP"/>
    </source>
</evidence>
<proteinExistence type="inferred from homology"/>
<dbReference type="AlphaFoldDB" id="A0A4U0X5F4"/>
<dbReference type="GO" id="GO:0098552">
    <property type="term" value="C:side of membrane"/>
    <property type="evidence" value="ECO:0007669"/>
    <property type="project" value="UniProtKB-KW"/>
</dbReference>
<sequence length="166" mass="18154">MRLWLIAKVLVAAGLAEQVLGKASSIPDCVPRCWDNSKYVSDCMNVVDCLCQDTVFQNAVFQCVYSQCPTAQFGAALHHALSECPTDIFGGHAAPPLLHHDSINKRTANNHGYNYGSAPAPRPTRRFASASAPAYTRPTRAMRSATFDAYNRMPAQTLTTITTIDY</sequence>
<keyword evidence="6 9" id="KW-0732">Signal</keyword>
<accession>A0A4U0X5F4</accession>
<gene>
    <name evidence="11" type="ORF">B0A49_03120</name>
</gene>
<evidence type="ECO:0000256" key="2">
    <source>
        <dbReference type="ARBA" id="ARBA00004613"/>
    </source>
</evidence>
<comment type="similarity">
    <text evidence="3">Belongs to the RBT5 family.</text>
</comment>
<evidence type="ECO:0000256" key="6">
    <source>
        <dbReference type="ARBA" id="ARBA00022729"/>
    </source>
</evidence>
<name>A0A4U0X5F4_9PEZI</name>
<evidence type="ECO:0000259" key="10">
    <source>
        <dbReference type="Pfam" id="PF05730"/>
    </source>
</evidence>
<dbReference type="GO" id="GO:0005576">
    <property type="term" value="C:extracellular region"/>
    <property type="evidence" value="ECO:0007669"/>
    <property type="project" value="UniProtKB-SubCell"/>
</dbReference>
<evidence type="ECO:0000256" key="8">
    <source>
        <dbReference type="ARBA" id="ARBA00023288"/>
    </source>
</evidence>